<dbReference type="Pfam" id="PF00117">
    <property type="entry name" value="GATase"/>
    <property type="match status" value="1"/>
</dbReference>
<keyword evidence="14" id="KW-1185">Reference proteome</keyword>
<keyword evidence="10" id="KW-0812">Transmembrane</keyword>
<keyword evidence="5" id="KW-0547">Nucleotide-binding</keyword>
<name>A0ABS3AT09_9BACT</name>
<dbReference type="EMBL" id="JAFITR010000117">
    <property type="protein sequence ID" value="MBN4067344.1"/>
    <property type="molecule type" value="Genomic_DNA"/>
</dbReference>
<dbReference type="CDD" id="cd03113">
    <property type="entry name" value="CTPS_N"/>
    <property type="match status" value="1"/>
</dbReference>
<evidence type="ECO:0000256" key="3">
    <source>
        <dbReference type="ARBA" id="ARBA00012291"/>
    </source>
</evidence>
<evidence type="ECO:0000313" key="13">
    <source>
        <dbReference type="EMBL" id="MBN4067344.1"/>
    </source>
</evidence>
<dbReference type="SUPFAM" id="SSF52317">
    <property type="entry name" value="Class I glutamine amidotransferase-like"/>
    <property type="match status" value="1"/>
</dbReference>
<evidence type="ECO:0000256" key="2">
    <source>
        <dbReference type="ARBA" id="ARBA00007533"/>
    </source>
</evidence>
<dbReference type="NCBIfam" id="NF003792">
    <property type="entry name" value="PRK05380.1"/>
    <property type="match status" value="1"/>
</dbReference>
<evidence type="ECO:0000256" key="9">
    <source>
        <dbReference type="ARBA" id="ARBA00047781"/>
    </source>
</evidence>
<dbReference type="Gene3D" id="3.40.50.880">
    <property type="match status" value="1"/>
</dbReference>
<protein>
    <recommendedName>
        <fullName evidence="3">CTP synthase (glutamine hydrolyzing)</fullName>
        <ecNumber evidence="3">6.3.4.2</ecNumber>
    </recommendedName>
</protein>
<feature type="domain" description="Glutamine amidotransferase" evidence="11">
    <location>
        <begin position="305"/>
        <end position="402"/>
    </location>
</feature>
<dbReference type="PANTHER" id="PTHR11550">
    <property type="entry name" value="CTP SYNTHASE"/>
    <property type="match status" value="1"/>
</dbReference>
<keyword evidence="10" id="KW-1133">Transmembrane helix</keyword>
<feature type="non-terminal residue" evidence="13">
    <location>
        <position position="415"/>
    </location>
</feature>
<proteinExistence type="inferred from homology"/>
<dbReference type="Gene3D" id="3.40.50.300">
    <property type="entry name" value="P-loop containing nucleotide triphosphate hydrolases"/>
    <property type="match status" value="1"/>
</dbReference>
<evidence type="ECO:0000259" key="12">
    <source>
        <dbReference type="Pfam" id="PF06418"/>
    </source>
</evidence>
<dbReference type="GO" id="GO:0003883">
    <property type="term" value="F:CTP synthase activity"/>
    <property type="evidence" value="ECO:0007669"/>
    <property type="project" value="UniProtKB-EC"/>
</dbReference>
<evidence type="ECO:0000256" key="7">
    <source>
        <dbReference type="ARBA" id="ARBA00022962"/>
    </source>
</evidence>
<dbReference type="NCBIfam" id="TIGR00337">
    <property type="entry name" value="PyrG"/>
    <property type="match status" value="1"/>
</dbReference>
<comment type="pathway">
    <text evidence="1">Pyrimidine metabolism; CTP biosynthesis via de novo pathway; CTP from UDP: step 2/2.</text>
</comment>
<sequence length="415" mass="45993">MLTKYIFITGGVISSLGKGLTSAAIGMLLENKGIKIAMMKFDPYLNVDPGTMNPFEHGEVYVTDDGTETDLDLGHYFRYTNSHLSKKSNVTTGQVYSTVISRERRGDYLGKTVQVIPHITNEIKQRILDLTKETPDIDVVLVEVGGTVGDIESLPFMEAIRQFRLERNKDCINIHLTYVPYLKAAGEVKTKPTQHSIQALREIGIIPDMILCRSETPLASSIINKISLFCSVPVDAVFEEVDVEKSIYEVPLNLHHQGVDSAVCRLLDLPDKPCKLTRWKQVLDTINNPKDTVTIGLVGKYVSHQDAYKSVFEALEHGALDAGYAINIKRIEADKITSIDDLDTKKTGCDGYLVPGGFGERGIEGKMMAAAYCRENKVPYFGLCFGMQVMLIEFARSILGLKDATSTEIDPETSN</sequence>
<dbReference type="EC" id="6.3.4.2" evidence="3"/>
<keyword evidence="10" id="KW-0472">Membrane</keyword>
<keyword evidence="6" id="KW-0067">ATP-binding</keyword>
<dbReference type="Proteomes" id="UP000722121">
    <property type="component" value="Unassembled WGS sequence"/>
</dbReference>
<dbReference type="PANTHER" id="PTHR11550:SF0">
    <property type="entry name" value="CTP SYNTHASE-RELATED"/>
    <property type="match status" value="1"/>
</dbReference>
<dbReference type="InterPro" id="IPR004468">
    <property type="entry name" value="CTP_synthase"/>
</dbReference>
<feature type="transmembrane region" description="Helical" evidence="10">
    <location>
        <begin position="6"/>
        <end position="29"/>
    </location>
</feature>
<dbReference type="InterPro" id="IPR017926">
    <property type="entry name" value="GATASE"/>
</dbReference>
<organism evidence="13 14">
    <name type="scientific">Simkania negevensis</name>
    <dbReference type="NCBI Taxonomy" id="83561"/>
    <lineage>
        <taxon>Bacteria</taxon>
        <taxon>Pseudomonadati</taxon>
        <taxon>Chlamydiota</taxon>
        <taxon>Chlamydiia</taxon>
        <taxon>Parachlamydiales</taxon>
        <taxon>Simkaniaceae</taxon>
        <taxon>Simkania</taxon>
    </lineage>
</organism>
<dbReference type="Pfam" id="PF06418">
    <property type="entry name" value="CTP_synth_N"/>
    <property type="match status" value="1"/>
</dbReference>
<evidence type="ECO:0000259" key="11">
    <source>
        <dbReference type="Pfam" id="PF00117"/>
    </source>
</evidence>
<comment type="catalytic activity">
    <reaction evidence="9">
        <text>UTP + L-glutamine + ATP + H2O = CTP + L-glutamate + ADP + phosphate + 2 H(+)</text>
        <dbReference type="Rhea" id="RHEA:26426"/>
        <dbReference type="ChEBI" id="CHEBI:15377"/>
        <dbReference type="ChEBI" id="CHEBI:15378"/>
        <dbReference type="ChEBI" id="CHEBI:29985"/>
        <dbReference type="ChEBI" id="CHEBI:30616"/>
        <dbReference type="ChEBI" id="CHEBI:37563"/>
        <dbReference type="ChEBI" id="CHEBI:43474"/>
        <dbReference type="ChEBI" id="CHEBI:46398"/>
        <dbReference type="ChEBI" id="CHEBI:58359"/>
        <dbReference type="ChEBI" id="CHEBI:456216"/>
        <dbReference type="EC" id="6.3.4.2"/>
    </reaction>
</comment>
<evidence type="ECO:0000256" key="8">
    <source>
        <dbReference type="ARBA" id="ARBA00022975"/>
    </source>
</evidence>
<keyword evidence="7" id="KW-0315">Glutamine amidotransferase</keyword>
<reference evidence="13 14" key="1">
    <citation type="submission" date="2021-02" db="EMBL/GenBank/DDBJ databases">
        <title>Activity-based single-cell genomes from oceanic crustal fluid captures similar information to metagenomic and metatranscriptomic surveys with orders of magnitude less sampling.</title>
        <authorList>
            <person name="D'Angelo T.S."/>
            <person name="Orcutt B.N."/>
        </authorList>
    </citation>
    <scope>NUCLEOTIDE SEQUENCE [LARGE SCALE GENOMIC DNA]</scope>
    <source>
        <strain evidence="13">AH-315-G07</strain>
    </source>
</reference>
<dbReference type="InterPro" id="IPR027417">
    <property type="entry name" value="P-loop_NTPase"/>
</dbReference>
<comment type="caution">
    <text evidence="13">The sequence shown here is derived from an EMBL/GenBank/DDBJ whole genome shotgun (WGS) entry which is preliminary data.</text>
</comment>
<accession>A0ABS3AT09</accession>
<evidence type="ECO:0000256" key="6">
    <source>
        <dbReference type="ARBA" id="ARBA00022840"/>
    </source>
</evidence>
<keyword evidence="8" id="KW-0665">Pyrimidine biosynthesis</keyword>
<evidence type="ECO:0000313" key="14">
    <source>
        <dbReference type="Proteomes" id="UP000722121"/>
    </source>
</evidence>
<comment type="similarity">
    <text evidence="2">Belongs to the CTP synthase family.</text>
</comment>
<evidence type="ECO:0000256" key="1">
    <source>
        <dbReference type="ARBA" id="ARBA00005171"/>
    </source>
</evidence>
<gene>
    <name evidence="13" type="ORF">JYU14_04600</name>
</gene>
<dbReference type="InterPro" id="IPR017456">
    <property type="entry name" value="CTP_synthase_N"/>
</dbReference>
<keyword evidence="4 13" id="KW-0436">Ligase</keyword>
<evidence type="ECO:0000256" key="4">
    <source>
        <dbReference type="ARBA" id="ARBA00022598"/>
    </source>
</evidence>
<feature type="domain" description="CTP synthase N-terminal" evidence="12">
    <location>
        <begin position="4"/>
        <end position="269"/>
    </location>
</feature>
<dbReference type="PROSITE" id="PS51273">
    <property type="entry name" value="GATASE_TYPE_1"/>
    <property type="match status" value="1"/>
</dbReference>
<evidence type="ECO:0000256" key="5">
    <source>
        <dbReference type="ARBA" id="ARBA00022741"/>
    </source>
</evidence>
<dbReference type="InterPro" id="IPR029062">
    <property type="entry name" value="Class_I_gatase-like"/>
</dbReference>
<evidence type="ECO:0000256" key="10">
    <source>
        <dbReference type="SAM" id="Phobius"/>
    </source>
</evidence>
<dbReference type="SUPFAM" id="SSF52540">
    <property type="entry name" value="P-loop containing nucleoside triphosphate hydrolases"/>
    <property type="match status" value="1"/>
</dbReference>